<gene>
    <name evidence="2" type="ORF">VNI00_009103</name>
</gene>
<reference evidence="2 3" key="1">
    <citation type="submission" date="2024-01" db="EMBL/GenBank/DDBJ databases">
        <title>A draft genome for a cacao thread blight-causing isolate of Paramarasmius palmivorus.</title>
        <authorList>
            <person name="Baruah I.K."/>
            <person name="Bukari Y."/>
            <person name="Amoako-Attah I."/>
            <person name="Meinhardt L.W."/>
            <person name="Bailey B.A."/>
            <person name="Cohen S.P."/>
        </authorList>
    </citation>
    <scope>NUCLEOTIDE SEQUENCE [LARGE SCALE GENOMIC DNA]</scope>
    <source>
        <strain evidence="2 3">GH-12</strain>
    </source>
</reference>
<keyword evidence="3" id="KW-1185">Reference proteome</keyword>
<dbReference type="EMBL" id="JAYKXP010000032">
    <property type="protein sequence ID" value="KAK7041814.1"/>
    <property type="molecule type" value="Genomic_DNA"/>
</dbReference>
<dbReference type="AlphaFoldDB" id="A0AAW0CSY0"/>
<evidence type="ECO:0000313" key="3">
    <source>
        <dbReference type="Proteomes" id="UP001383192"/>
    </source>
</evidence>
<evidence type="ECO:0000256" key="1">
    <source>
        <dbReference type="SAM" id="MobiDB-lite"/>
    </source>
</evidence>
<dbReference type="Proteomes" id="UP001383192">
    <property type="component" value="Unassembled WGS sequence"/>
</dbReference>
<feature type="compositionally biased region" description="Polar residues" evidence="1">
    <location>
        <begin position="11"/>
        <end position="21"/>
    </location>
</feature>
<name>A0AAW0CSY0_9AGAR</name>
<sequence>MPVLEEIPESPTANRLQHSDAPSTMTILEGSSNFTIAGSHINNVVGPQHNNIYNGPVTIQQVMRGPEERQLTIWDEFERVPTGKVYITKTWCTTNVEWDPDYNQWKNRKRRGIDAQRTINTARIGSSEYLYIGYSGVNASEVGQLFSST</sequence>
<organism evidence="2 3">
    <name type="scientific">Paramarasmius palmivorus</name>
    <dbReference type="NCBI Taxonomy" id="297713"/>
    <lineage>
        <taxon>Eukaryota</taxon>
        <taxon>Fungi</taxon>
        <taxon>Dikarya</taxon>
        <taxon>Basidiomycota</taxon>
        <taxon>Agaricomycotina</taxon>
        <taxon>Agaricomycetes</taxon>
        <taxon>Agaricomycetidae</taxon>
        <taxon>Agaricales</taxon>
        <taxon>Marasmiineae</taxon>
        <taxon>Marasmiaceae</taxon>
        <taxon>Paramarasmius</taxon>
    </lineage>
</organism>
<proteinExistence type="predicted"/>
<accession>A0AAW0CSY0</accession>
<comment type="caution">
    <text evidence="2">The sequence shown here is derived from an EMBL/GenBank/DDBJ whole genome shotgun (WGS) entry which is preliminary data.</text>
</comment>
<protein>
    <submittedName>
        <fullName evidence="2">Uncharacterized protein</fullName>
    </submittedName>
</protein>
<evidence type="ECO:0000313" key="2">
    <source>
        <dbReference type="EMBL" id="KAK7041814.1"/>
    </source>
</evidence>
<feature type="region of interest" description="Disordered" evidence="1">
    <location>
        <begin position="1"/>
        <end position="21"/>
    </location>
</feature>